<reference evidence="1" key="1">
    <citation type="submission" date="2016-03" db="EMBL/GenBank/DDBJ databases">
        <authorList>
            <person name="Ploux O."/>
        </authorList>
    </citation>
    <scope>NUCLEOTIDE SEQUENCE</scope>
    <source>
        <strain evidence="1">UC10</strain>
    </source>
</reference>
<dbReference type="EMBL" id="FLQS01000029">
    <property type="protein sequence ID" value="SBS76686.1"/>
    <property type="molecule type" value="Genomic_DNA"/>
</dbReference>
<evidence type="ECO:0000313" key="1">
    <source>
        <dbReference type="EMBL" id="SBS76686.1"/>
    </source>
</evidence>
<dbReference type="AlphaFoldDB" id="A0A1Y5PDA0"/>
<name>A0A1Y5PDA0_9MYCO</name>
<sequence>MHTNVSVLLHPIVSQPRRMSIGLS</sequence>
<proteinExistence type="predicted"/>
<organism evidence="1">
    <name type="scientific">uncultured Mycobacterium sp</name>
    <dbReference type="NCBI Taxonomy" id="171292"/>
    <lineage>
        <taxon>Bacteria</taxon>
        <taxon>Bacillati</taxon>
        <taxon>Actinomycetota</taxon>
        <taxon>Actinomycetes</taxon>
        <taxon>Mycobacteriales</taxon>
        <taxon>Mycobacteriaceae</taxon>
        <taxon>Mycobacterium</taxon>
        <taxon>environmental samples</taxon>
    </lineage>
</organism>
<protein>
    <submittedName>
        <fullName evidence="1">Uncharacterized protein</fullName>
    </submittedName>
</protein>
<gene>
    <name evidence="1" type="ORF">MHPYR_350028</name>
</gene>
<accession>A0A1Y5PDA0</accession>